<dbReference type="AlphaFoldDB" id="A0A8J5S0L8"/>
<evidence type="ECO:0000313" key="2">
    <source>
        <dbReference type="Proteomes" id="UP000729402"/>
    </source>
</evidence>
<sequence>MHPGVFAWCFLADAAASSRREMSQQAMPPKCCSLLLASNGALREKTTPTAAAVWESLVGPKPWLKKLLRQIAVPPVQRKRAAASDRCAP</sequence>
<organism evidence="1 2">
    <name type="scientific">Zizania palustris</name>
    <name type="common">Northern wild rice</name>
    <dbReference type="NCBI Taxonomy" id="103762"/>
    <lineage>
        <taxon>Eukaryota</taxon>
        <taxon>Viridiplantae</taxon>
        <taxon>Streptophyta</taxon>
        <taxon>Embryophyta</taxon>
        <taxon>Tracheophyta</taxon>
        <taxon>Spermatophyta</taxon>
        <taxon>Magnoliopsida</taxon>
        <taxon>Liliopsida</taxon>
        <taxon>Poales</taxon>
        <taxon>Poaceae</taxon>
        <taxon>BOP clade</taxon>
        <taxon>Oryzoideae</taxon>
        <taxon>Oryzeae</taxon>
        <taxon>Zizaniinae</taxon>
        <taxon>Zizania</taxon>
    </lineage>
</organism>
<proteinExistence type="predicted"/>
<comment type="caution">
    <text evidence="1">The sequence shown here is derived from an EMBL/GenBank/DDBJ whole genome shotgun (WGS) entry which is preliminary data.</text>
</comment>
<protein>
    <submittedName>
        <fullName evidence="1">Uncharacterized protein</fullName>
    </submittedName>
</protein>
<name>A0A8J5S0L8_ZIZPA</name>
<dbReference type="EMBL" id="JAAALK010000288">
    <property type="protein sequence ID" value="KAG8052735.1"/>
    <property type="molecule type" value="Genomic_DNA"/>
</dbReference>
<accession>A0A8J5S0L8</accession>
<dbReference type="Proteomes" id="UP000729402">
    <property type="component" value="Unassembled WGS sequence"/>
</dbReference>
<keyword evidence="2" id="KW-1185">Reference proteome</keyword>
<gene>
    <name evidence="1" type="ORF">GUJ93_ZPchr0001g29400</name>
</gene>
<evidence type="ECO:0000313" key="1">
    <source>
        <dbReference type="EMBL" id="KAG8052735.1"/>
    </source>
</evidence>
<reference evidence="1" key="2">
    <citation type="submission" date="2021-02" db="EMBL/GenBank/DDBJ databases">
        <authorList>
            <person name="Kimball J.A."/>
            <person name="Haas M.W."/>
            <person name="Macchietto M."/>
            <person name="Kono T."/>
            <person name="Duquette J."/>
            <person name="Shao M."/>
        </authorList>
    </citation>
    <scope>NUCLEOTIDE SEQUENCE</scope>
    <source>
        <tissue evidence="1">Fresh leaf tissue</tissue>
    </source>
</reference>
<reference evidence="1" key="1">
    <citation type="journal article" date="2021" name="bioRxiv">
        <title>Whole Genome Assembly and Annotation of Northern Wild Rice, Zizania palustris L., Supports a Whole Genome Duplication in the Zizania Genus.</title>
        <authorList>
            <person name="Haas M."/>
            <person name="Kono T."/>
            <person name="Macchietto M."/>
            <person name="Millas R."/>
            <person name="McGilp L."/>
            <person name="Shao M."/>
            <person name="Duquette J."/>
            <person name="Hirsch C.N."/>
            <person name="Kimball J."/>
        </authorList>
    </citation>
    <scope>NUCLEOTIDE SEQUENCE</scope>
    <source>
        <tissue evidence="1">Fresh leaf tissue</tissue>
    </source>
</reference>